<protein>
    <recommendedName>
        <fullName evidence="8">Protein kinase domain-containing protein</fullName>
    </recommendedName>
</protein>
<dbReference type="InterPro" id="IPR011009">
    <property type="entry name" value="Kinase-like_dom_sf"/>
</dbReference>
<feature type="region of interest" description="Disordered" evidence="7">
    <location>
        <begin position="255"/>
        <end position="282"/>
    </location>
</feature>
<dbReference type="Gene3D" id="3.30.200.20">
    <property type="entry name" value="Phosphorylase Kinase, domain 1"/>
    <property type="match status" value="1"/>
</dbReference>
<dbReference type="InterPro" id="IPR000719">
    <property type="entry name" value="Prot_kinase_dom"/>
</dbReference>
<dbReference type="AlphaFoldDB" id="A0A250X3R4"/>
<dbReference type="InterPro" id="IPR017441">
    <property type="entry name" value="Protein_kinase_ATP_BS"/>
</dbReference>
<keyword evidence="5 6" id="KW-0067">ATP-binding</keyword>
<dbReference type="GO" id="GO:0005524">
    <property type="term" value="F:ATP binding"/>
    <property type="evidence" value="ECO:0007669"/>
    <property type="project" value="UniProtKB-UniRule"/>
</dbReference>
<feature type="region of interest" description="Disordered" evidence="7">
    <location>
        <begin position="201"/>
        <end position="225"/>
    </location>
</feature>
<accession>A0A250X3R4</accession>
<evidence type="ECO:0000256" key="1">
    <source>
        <dbReference type="ARBA" id="ARBA00022527"/>
    </source>
</evidence>
<evidence type="ECO:0000256" key="3">
    <source>
        <dbReference type="ARBA" id="ARBA00022741"/>
    </source>
</evidence>
<keyword evidence="1" id="KW-0723">Serine/threonine-protein kinase</keyword>
<evidence type="ECO:0000256" key="5">
    <source>
        <dbReference type="ARBA" id="ARBA00022840"/>
    </source>
</evidence>
<proteinExistence type="predicted"/>
<evidence type="ECO:0000259" key="8">
    <source>
        <dbReference type="PROSITE" id="PS50011"/>
    </source>
</evidence>
<dbReference type="InterPro" id="IPR008271">
    <property type="entry name" value="Ser/Thr_kinase_AS"/>
</dbReference>
<feature type="binding site" evidence="6">
    <location>
        <position position="50"/>
    </location>
    <ligand>
        <name>ATP</name>
        <dbReference type="ChEBI" id="CHEBI:30616"/>
    </ligand>
</feature>
<evidence type="ECO:0000256" key="6">
    <source>
        <dbReference type="PROSITE-ProRule" id="PRU10141"/>
    </source>
</evidence>
<evidence type="ECO:0000256" key="7">
    <source>
        <dbReference type="SAM" id="MobiDB-lite"/>
    </source>
</evidence>
<dbReference type="Pfam" id="PF00069">
    <property type="entry name" value="Pkinase"/>
    <property type="match status" value="2"/>
</dbReference>
<keyword evidence="3 6" id="KW-0547">Nucleotide-binding</keyword>
<feature type="compositionally biased region" description="Acidic residues" evidence="7">
    <location>
        <begin position="273"/>
        <end position="282"/>
    </location>
</feature>
<dbReference type="GO" id="GO:0004674">
    <property type="term" value="F:protein serine/threonine kinase activity"/>
    <property type="evidence" value="ECO:0007669"/>
    <property type="project" value="UniProtKB-KW"/>
</dbReference>
<reference evidence="9 10" key="1">
    <citation type="submission" date="2017-08" db="EMBL/GenBank/DDBJ databases">
        <title>Acidophilic green algal genome provides insights into adaptation to an acidic environment.</title>
        <authorList>
            <person name="Hirooka S."/>
            <person name="Hirose Y."/>
            <person name="Kanesaki Y."/>
            <person name="Higuchi S."/>
            <person name="Fujiwara T."/>
            <person name="Onuma R."/>
            <person name="Era A."/>
            <person name="Ohbayashi R."/>
            <person name="Uzuka A."/>
            <person name="Nozaki H."/>
            <person name="Yoshikawa H."/>
            <person name="Miyagishima S.Y."/>
        </authorList>
    </citation>
    <scope>NUCLEOTIDE SEQUENCE [LARGE SCALE GENOMIC DNA]</scope>
    <source>
        <strain evidence="9 10">NIES-2499</strain>
    </source>
</reference>
<dbReference type="InterPro" id="IPR050205">
    <property type="entry name" value="CDPK_Ser/Thr_kinases"/>
</dbReference>
<feature type="domain" description="Protein kinase" evidence="8">
    <location>
        <begin position="21"/>
        <end position="372"/>
    </location>
</feature>
<evidence type="ECO:0000313" key="10">
    <source>
        <dbReference type="Proteomes" id="UP000232323"/>
    </source>
</evidence>
<dbReference type="Gene3D" id="1.10.510.10">
    <property type="entry name" value="Transferase(Phosphotransferase) domain 1"/>
    <property type="match status" value="1"/>
</dbReference>
<organism evidence="9 10">
    <name type="scientific">Chlamydomonas eustigma</name>
    <dbReference type="NCBI Taxonomy" id="1157962"/>
    <lineage>
        <taxon>Eukaryota</taxon>
        <taxon>Viridiplantae</taxon>
        <taxon>Chlorophyta</taxon>
        <taxon>core chlorophytes</taxon>
        <taxon>Chlorophyceae</taxon>
        <taxon>CS clade</taxon>
        <taxon>Chlamydomonadales</taxon>
        <taxon>Chlamydomonadaceae</taxon>
        <taxon>Chlamydomonas</taxon>
    </lineage>
</organism>
<evidence type="ECO:0000256" key="4">
    <source>
        <dbReference type="ARBA" id="ARBA00022777"/>
    </source>
</evidence>
<dbReference type="Proteomes" id="UP000232323">
    <property type="component" value="Unassembled WGS sequence"/>
</dbReference>
<sequence>MDIVVGCRNWGAQTCWSLTGQGDRRLLGSGNYAQVYQGLCNRTGEAVAVKILSKSHEGNRVDVLRGEIHALQYISSLTPQASSCGFIKLLDTLEDSENVYLVLELCTGLLLSDLQLHHHSLMGRASLPPNTAKAYKQQPLPEAHVAWVVKQLARSLMGLHGMGIIHRDIKPENVMFSSKALESGLKLIDFGMAYVPTTKSCARGSSQNAETRDASSAAKESKGIEEATHPATCHTFLHNQQRSSPRFQRHRRWATKEARRGSSNIRADNQCDDKDDATEGGQDECTCSEIMGTECFVAPEVLREQKYTPAVDIWSLGVTTYLLLSGCHPYANDDKPSWKEVSAEGRDAVHRMLQQDPTRRPTASQIVCHPWLQIALSPLMGLSQQHMVEYQSDTDGDKLQAQTDLSICEAQRFSAEEGVVPSNTQQCVSTPAAPVTSKDSPCTSYSELDGLQPQQPFLEPSFKNAEGGISSCDNQQTLSREAVSSQDDVKVEQGILLHDEESDSDPPVITCGNRNALESVMLRSSVLSHSSLTAGPRALETLTGPSASQTHLCSWDSQQGGKEMSSQFLGVMPIASSVASEATGDHMTVSPFHSSNANDNRPVSLITPHDSRPVSLITPPLSASSLDNSINTDWAFCTKPSEALPIVHVLRPLQSSTGVWRPTVASSAPHTVPQMRDGGRHALMFLPALPDSWR</sequence>
<evidence type="ECO:0000256" key="2">
    <source>
        <dbReference type="ARBA" id="ARBA00022679"/>
    </source>
</evidence>
<dbReference type="SUPFAM" id="SSF56112">
    <property type="entry name" value="Protein kinase-like (PK-like)"/>
    <property type="match status" value="1"/>
</dbReference>
<name>A0A250X3R4_9CHLO</name>
<dbReference type="PROSITE" id="PS00107">
    <property type="entry name" value="PROTEIN_KINASE_ATP"/>
    <property type="match status" value="1"/>
</dbReference>
<keyword evidence="2" id="KW-0808">Transferase</keyword>
<dbReference type="PROSITE" id="PS00108">
    <property type="entry name" value="PROTEIN_KINASE_ST"/>
    <property type="match status" value="1"/>
</dbReference>
<gene>
    <name evidence="9" type="ORF">CEUSTIGMA_g4856.t1</name>
</gene>
<dbReference type="STRING" id="1157962.A0A250X3R4"/>
<dbReference type="OrthoDB" id="541276at2759"/>
<comment type="caution">
    <text evidence="9">The sequence shown here is derived from an EMBL/GenBank/DDBJ whole genome shotgun (WGS) entry which is preliminary data.</text>
</comment>
<dbReference type="SMART" id="SM00220">
    <property type="entry name" value="S_TKc"/>
    <property type="match status" value="1"/>
</dbReference>
<keyword evidence="10" id="KW-1185">Reference proteome</keyword>
<keyword evidence="4" id="KW-0418">Kinase</keyword>
<dbReference type="PROSITE" id="PS50011">
    <property type="entry name" value="PROTEIN_KINASE_DOM"/>
    <property type="match status" value="1"/>
</dbReference>
<evidence type="ECO:0000313" key="9">
    <source>
        <dbReference type="EMBL" id="GAX77410.1"/>
    </source>
</evidence>
<dbReference type="EMBL" id="BEGY01000024">
    <property type="protein sequence ID" value="GAX77410.1"/>
    <property type="molecule type" value="Genomic_DNA"/>
</dbReference>
<dbReference type="PANTHER" id="PTHR24349">
    <property type="entry name" value="SERINE/THREONINE-PROTEIN KINASE"/>
    <property type="match status" value="1"/>
</dbReference>